<dbReference type="Proteomes" id="UP001341840">
    <property type="component" value="Unassembled WGS sequence"/>
</dbReference>
<protein>
    <submittedName>
        <fullName evidence="1">Uncharacterized protein</fullName>
    </submittedName>
</protein>
<dbReference type="EMBL" id="JASCZI010030254">
    <property type="protein sequence ID" value="MED6119942.1"/>
    <property type="molecule type" value="Genomic_DNA"/>
</dbReference>
<sequence length="143" mass="15981">MAHGVFDMIYTQGENAEAGIMKLLPVSSSSKLADVLTKLLSARPFHSNIFKLGILDLHHPPHYKKRVHYWRILRQNRRQKPPQTKVSVTTSIAASKVAFVIMTSIAASYSGFPVKVSPPLDRQLLPSSLLVSRRAAPTYRCDL</sequence>
<evidence type="ECO:0000313" key="1">
    <source>
        <dbReference type="EMBL" id="MED6119942.1"/>
    </source>
</evidence>
<proteinExistence type="predicted"/>
<comment type="caution">
    <text evidence="1">The sequence shown here is derived from an EMBL/GenBank/DDBJ whole genome shotgun (WGS) entry which is preliminary data.</text>
</comment>
<accession>A0ABU6R7L0</accession>
<evidence type="ECO:0000313" key="2">
    <source>
        <dbReference type="Proteomes" id="UP001341840"/>
    </source>
</evidence>
<gene>
    <name evidence="1" type="ORF">PIB30_016321</name>
</gene>
<keyword evidence="2" id="KW-1185">Reference proteome</keyword>
<name>A0ABU6R7L0_9FABA</name>
<reference evidence="1 2" key="1">
    <citation type="journal article" date="2023" name="Plants (Basel)">
        <title>Bridging the Gap: Combining Genomics and Transcriptomics Approaches to Understand Stylosanthes scabra, an Orphan Legume from the Brazilian Caatinga.</title>
        <authorList>
            <person name="Ferreira-Neto J.R.C."/>
            <person name="da Silva M.D."/>
            <person name="Binneck E."/>
            <person name="de Melo N.F."/>
            <person name="da Silva R.H."/>
            <person name="de Melo A.L.T.M."/>
            <person name="Pandolfi V."/>
            <person name="Bustamante F.O."/>
            <person name="Brasileiro-Vidal A.C."/>
            <person name="Benko-Iseppon A.M."/>
        </authorList>
    </citation>
    <scope>NUCLEOTIDE SEQUENCE [LARGE SCALE GENOMIC DNA]</scope>
    <source>
        <tissue evidence="1">Leaves</tissue>
    </source>
</reference>
<organism evidence="1 2">
    <name type="scientific">Stylosanthes scabra</name>
    <dbReference type="NCBI Taxonomy" id="79078"/>
    <lineage>
        <taxon>Eukaryota</taxon>
        <taxon>Viridiplantae</taxon>
        <taxon>Streptophyta</taxon>
        <taxon>Embryophyta</taxon>
        <taxon>Tracheophyta</taxon>
        <taxon>Spermatophyta</taxon>
        <taxon>Magnoliopsida</taxon>
        <taxon>eudicotyledons</taxon>
        <taxon>Gunneridae</taxon>
        <taxon>Pentapetalae</taxon>
        <taxon>rosids</taxon>
        <taxon>fabids</taxon>
        <taxon>Fabales</taxon>
        <taxon>Fabaceae</taxon>
        <taxon>Papilionoideae</taxon>
        <taxon>50 kb inversion clade</taxon>
        <taxon>dalbergioids sensu lato</taxon>
        <taxon>Dalbergieae</taxon>
        <taxon>Pterocarpus clade</taxon>
        <taxon>Stylosanthes</taxon>
    </lineage>
</organism>